<gene>
    <name evidence="4" type="primary">LOC103107797</name>
</gene>
<proteinExistence type="predicted"/>
<feature type="transmembrane region" description="Helical" evidence="2">
    <location>
        <begin position="81"/>
        <end position="98"/>
    </location>
</feature>
<dbReference type="InParanoid" id="A0A1S2ZB52"/>
<evidence type="ECO:0000313" key="4">
    <source>
        <dbReference type="RefSeq" id="XP_007516672.1"/>
    </source>
</evidence>
<keyword evidence="2 4" id="KW-0812">Transmembrane</keyword>
<feature type="transmembrane region" description="Helical" evidence="2">
    <location>
        <begin position="309"/>
        <end position="327"/>
    </location>
</feature>
<evidence type="ECO:0000256" key="1">
    <source>
        <dbReference type="ARBA" id="ARBA00004141"/>
    </source>
</evidence>
<sequence>MTLSNVKSITWAYSLTTFGTEMLNSVFRFYYVKLFLHLYKISQVAFHQAQIILLIWNALNDLTGYFHNNPKTDCCGHRHSSVLYSAPFYALAFLLPWFPWKSYQAGDWLSGLHLVVSLCAFESALTFIQQARCVPLAEIFNQHESRLPFIKINQVASLVGSSGILFCDLVSDNMENLPRFQASAVVIATLAAASLSMGTCYLRRLQPPRSPEDSVWPGEQDLPWTSVLSLMSQILTQRNFRLFLIMNFFQVFHLTLVSNFMMIFADHLVPRDVLPSPIRSIMYGAGFLCPQCLVLVHQSWLKKFGYYKLILISFYLEGTASIVMLLLGQQRYYLLALYLIIIMVTMQASLCLFHLPLADVVDADLLKFSRQWPLSSMVFGINALFTKPAQALAPMVTVSLLAQYGYGSPNKSSISALHEAMFNLICLVPLGIAAIQILVWSPFSMKSKTEYPGAF</sequence>
<dbReference type="PANTHER" id="PTHR28658">
    <property type="entry name" value="TRANSMEMBRANE PROTEIN 180"/>
    <property type="match status" value="1"/>
</dbReference>
<feature type="transmembrane region" description="Helical" evidence="2">
    <location>
        <begin position="242"/>
        <end position="265"/>
    </location>
</feature>
<feature type="transmembrane region" description="Helical" evidence="2">
    <location>
        <begin position="183"/>
        <end position="202"/>
    </location>
</feature>
<feature type="transmembrane region" description="Helical" evidence="2">
    <location>
        <begin position="333"/>
        <end position="357"/>
    </location>
</feature>
<dbReference type="eggNOG" id="ENOG502QQN2">
    <property type="taxonomic scope" value="Eukaryota"/>
</dbReference>
<organism evidence="3 4">
    <name type="scientific">Erinaceus europaeus</name>
    <name type="common">Western European hedgehog</name>
    <dbReference type="NCBI Taxonomy" id="9365"/>
    <lineage>
        <taxon>Eukaryota</taxon>
        <taxon>Metazoa</taxon>
        <taxon>Chordata</taxon>
        <taxon>Craniata</taxon>
        <taxon>Vertebrata</taxon>
        <taxon>Euteleostomi</taxon>
        <taxon>Mammalia</taxon>
        <taxon>Eutheria</taxon>
        <taxon>Laurasiatheria</taxon>
        <taxon>Eulipotyphla</taxon>
        <taxon>Erinaceidae</taxon>
        <taxon>Erinaceinae</taxon>
        <taxon>Erinaceus</taxon>
    </lineage>
</organism>
<dbReference type="FunCoup" id="A0A1S2ZB52">
    <property type="interactions" value="34"/>
</dbReference>
<dbReference type="FunFam" id="1.20.1250.20:FF:000380">
    <property type="entry name" value="Transmembrane protein 180"/>
    <property type="match status" value="1"/>
</dbReference>
<keyword evidence="3" id="KW-1185">Reference proteome</keyword>
<feature type="transmembrane region" description="Helical" evidence="2">
    <location>
        <begin position="277"/>
        <end position="297"/>
    </location>
</feature>
<dbReference type="GO" id="GO:0016020">
    <property type="term" value="C:membrane"/>
    <property type="evidence" value="ECO:0007669"/>
    <property type="project" value="UniProtKB-SubCell"/>
</dbReference>
<dbReference type="SUPFAM" id="SSF103473">
    <property type="entry name" value="MFS general substrate transporter"/>
    <property type="match status" value="1"/>
</dbReference>
<protein>
    <submittedName>
        <fullName evidence="4">Transmembrane protein 180</fullName>
    </submittedName>
</protein>
<dbReference type="InterPro" id="IPR036259">
    <property type="entry name" value="MFS_trans_sf"/>
</dbReference>
<reference evidence="4" key="1">
    <citation type="submission" date="2025-08" db="UniProtKB">
        <authorList>
            <consortium name="RefSeq"/>
        </authorList>
    </citation>
    <scope>IDENTIFICATION</scope>
</reference>
<feature type="transmembrane region" description="Helical" evidence="2">
    <location>
        <begin position="378"/>
        <end position="401"/>
    </location>
</feature>
<feature type="transmembrane region" description="Helical" evidence="2">
    <location>
        <begin position="421"/>
        <end position="440"/>
    </location>
</feature>
<dbReference type="Pfam" id="PF13347">
    <property type="entry name" value="MFS_2"/>
    <property type="match status" value="1"/>
</dbReference>
<dbReference type="RefSeq" id="XP_007516672.1">
    <property type="nucleotide sequence ID" value="XM_007516610.2"/>
</dbReference>
<dbReference type="PANTHER" id="PTHR28658:SF1">
    <property type="entry name" value="MAJOR FACILITATOR SUPERFAMILY DOMAIN CONTAINING 13B"/>
    <property type="match status" value="1"/>
</dbReference>
<dbReference type="OrthoDB" id="62987at2759"/>
<dbReference type="InterPro" id="IPR040035">
    <property type="entry name" value="TMEM180"/>
</dbReference>
<accession>A0A1S2ZB52</accession>
<keyword evidence="2" id="KW-1133">Transmembrane helix</keyword>
<dbReference type="AlphaFoldDB" id="A0A1S2ZB52"/>
<dbReference type="Proteomes" id="UP001652624">
    <property type="component" value="Chromosome 15"/>
</dbReference>
<evidence type="ECO:0000256" key="2">
    <source>
        <dbReference type="SAM" id="Phobius"/>
    </source>
</evidence>
<evidence type="ECO:0000313" key="3">
    <source>
        <dbReference type="Proteomes" id="UP001652624"/>
    </source>
</evidence>
<name>A0A1S2ZB52_ERIEU</name>
<feature type="transmembrane region" description="Helical" evidence="2">
    <location>
        <begin position="12"/>
        <end position="31"/>
    </location>
</feature>
<keyword evidence="2" id="KW-0472">Membrane</keyword>
<comment type="subcellular location">
    <subcellularLocation>
        <location evidence="1">Membrane</location>
        <topology evidence="1">Multi-pass membrane protein</topology>
    </subcellularLocation>
</comment>
<dbReference type="GeneID" id="103107797"/>